<dbReference type="Proteomes" id="UP001165120">
    <property type="component" value="Unassembled WGS sequence"/>
</dbReference>
<feature type="compositionally biased region" description="Basic and acidic residues" evidence="3">
    <location>
        <begin position="261"/>
        <end position="271"/>
    </location>
</feature>
<dbReference type="InterPro" id="IPR001452">
    <property type="entry name" value="SH3_domain"/>
</dbReference>
<feature type="domain" description="SH3" evidence="4">
    <location>
        <begin position="2"/>
        <end position="70"/>
    </location>
</feature>
<feature type="compositionally biased region" description="Basic and acidic residues" evidence="3">
    <location>
        <begin position="401"/>
        <end position="412"/>
    </location>
</feature>
<evidence type="ECO:0000256" key="1">
    <source>
        <dbReference type="ARBA" id="ARBA00022443"/>
    </source>
</evidence>
<feature type="compositionally biased region" description="Low complexity" evidence="3">
    <location>
        <begin position="84"/>
        <end position="100"/>
    </location>
</feature>
<accession>A0A9W6WFX2</accession>
<protein>
    <submittedName>
        <fullName evidence="5">Unnamed protein product</fullName>
    </submittedName>
</protein>
<proteinExistence type="predicted"/>
<dbReference type="InterPro" id="IPR036028">
    <property type="entry name" value="SH3-like_dom_sf"/>
</dbReference>
<reference evidence="5" key="1">
    <citation type="submission" date="2023-04" db="EMBL/GenBank/DDBJ databases">
        <title>Candida boidinii NBRC 10035.</title>
        <authorList>
            <person name="Ichikawa N."/>
            <person name="Sato H."/>
            <person name="Tonouchi N."/>
        </authorList>
    </citation>
    <scope>NUCLEOTIDE SEQUENCE</scope>
    <source>
        <strain evidence="5">NBRC 10035</strain>
    </source>
</reference>
<evidence type="ECO:0000313" key="5">
    <source>
        <dbReference type="EMBL" id="GME68615.1"/>
    </source>
</evidence>
<evidence type="ECO:0000313" key="6">
    <source>
        <dbReference type="Proteomes" id="UP001165120"/>
    </source>
</evidence>
<evidence type="ECO:0000256" key="3">
    <source>
        <dbReference type="SAM" id="MobiDB-lite"/>
    </source>
</evidence>
<feature type="region of interest" description="Disordered" evidence="3">
    <location>
        <begin position="70"/>
        <end position="135"/>
    </location>
</feature>
<feature type="compositionally biased region" description="Polar residues" evidence="3">
    <location>
        <begin position="231"/>
        <end position="242"/>
    </location>
</feature>
<feature type="compositionally biased region" description="Acidic residues" evidence="3">
    <location>
        <begin position="353"/>
        <end position="400"/>
    </location>
</feature>
<dbReference type="Gene3D" id="2.30.30.40">
    <property type="entry name" value="SH3 Domains"/>
    <property type="match status" value="1"/>
</dbReference>
<sequence>MSVPFTVIALYPYPLADQEPAEDDLSFNAKQLITVTTIPDDDWYCGSYTDSNGQYHSGFFPQSFVKTHTEPTQASASEVAPTKSSTVAAPEPVSSPVAAAKTTIPEPVASTGPPAPQPVASPTPFKSTTSQSPVAEKFRHLKETKTELEESMIKDERFSPSKLPEHIDSNFKNKLKAFNVSAAPPLPGQMHPDDKYSKQKPFSSSDSHRSSYIPPMFGTNNEKKHEVRQPVPTNVISETSLPKETEEDAAPRMTLKQRMQLLEEQRKKEEEAIAAAEQRKLEKKKKLKKRPTETHGESPLETSHTGHSISTNNTGSTQLTESTEGYQQSIEGDTEQQGSPTETAHPETKPEPVYEEEDEVEEDDDNKVESEEDNDDDNEEEEDDDEEGDEDDEEDEEDEEELKKRQLRERMAKLSGAQKQKRR</sequence>
<keyword evidence="6" id="KW-1185">Reference proteome</keyword>
<gene>
    <name evidence="5" type="ORF">Cboi02_000176200</name>
</gene>
<dbReference type="EMBL" id="BSXN01000452">
    <property type="protein sequence ID" value="GME68615.1"/>
    <property type="molecule type" value="Genomic_DNA"/>
</dbReference>
<dbReference type="SUPFAM" id="SSF50044">
    <property type="entry name" value="SH3-domain"/>
    <property type="match status" value="1"/>
</dbReference>
<dbReference type="SMART" id="SM00326">
    <property type="entry name" value="SH3"/>
    <property type="match status" value="1"/>
</dbReference>
<dbReference type="PROSITE" id="PS50002">
    <property type="entry name" value="SH3"/>
    <property type="match status" value="1"/>
</dbReference>
<dbReference type="AlphaFoldDB" id="A0A9W6WFX2"/>
<feature type="region of interest" description="Disordered" evidence="3">
    <location>
        <begin position="182"/>
        <end position="423"/>
    </location>
</feature>
<organism evidence="5 6">
    <name type="scientific">Candida boidinii</name>
    <name type="common">Yeast</name>
    <dbReference type="NCBI Taxonomy" id="5477"/>
    <lineage>
        <taxon>Eukaryota</taxon>
        <taxon>Fungi</taxon>
        <taxon>Dikarya</taxon>
        <taxon>Ascomycota</taxon>
        <taxon>Saccharomycotina</taxon>
        <taxon>Pichiomycetes</taxon>
        <taxon>Pichiales</taxon>
        <taxon>Pichiaceae</taxon>
        <taxon>Ogataea</taxon>
        <taxon>Ogataea/Candida clade</taxon>
    </lineage>
</organism>
<keyword evidence="1 2" id="KW-0728">SH3 domain</keyword>
<evidence type="ECO:0000256" key="2">
    <source>
        <dbReference type="PROSITE-ProRule" id="PRU00192"/>
    </source>
</evidence>
<name>A0A9W6WFX2_CANBO</name>
<evidence type="ECO:0000259" key="4">
    <source>
        <dbReference type="PROSITE" id="PS50002"/>
    </source>
</evidence>
<feature type="compositionally biased region" description="Polar residues" evidence="3">
    <location>
        <begin position="300"/>
        <end position="342"/>
    </location>
</feature>
<comment type="caution">
    <text evidence="5">The sequence shown here is derived from an EMBL/GenBank/DDBJ whole genome shotgun (WGS) entry which is preliminary data.</text>
</comment>